<feature type="compositionally biased region" description="Basic residues" evidence="1">
    <location>
        <begin position="519"/>
        <end position="546"/>
    </location>
</feature>
<reference evidence="2" key="1">
    <citation type="submission" date="2021-03" db="EMBL/GenBank/DDBJ databases">
        <title>Chromosome level genome of the anhydrobiotic midge Polypedilum vanderplanki.</title>
        <authorList>
            <person name="Yoshida Y."/>
            <person name="Kikawada T."/>
            <person name="Gusev O."/>
        </authorList>
    </citation>
    <scope>NUCLEOTIDE SEQUENCE</scope>
    <source>
        <strain evidence="2">NIAS01</strain>
        <tissue evidence="2">Whole body or cell culture</tissue>
    </source>
</reference>
<sequence>MNQMNEEYWKQLAENWIKNRTSIQQQQNESCQISNSPNTNNNIHNQHNDDNSVTDMDIEDVKEEPQPVFNWPNSNIQPQLQQHPVILNNSPQNFLPNRFQKQDVKPFISHHQMLPINIPEPPLITIPNIKHNDIEEQLHTIDMDMEESDNENDNDSNSSGNIDAQKKKTLPIWIREGLEKMRREKELENARIQEELKAKEDEEKRKKLMEEALKEIEQEKLRKSKYETSESENDENDTLQETENLKQKSSQSNKENEEEDAYEKMMLLVRQTLTTILLETTNEKIQEISSETLSKYRKKASTSTTNKPSALIRLGLGVYSSSSDSENSDDEGGKNSASDWEPESVLKERIRQKVISFEKRSKDIKEKLIRMSEREEEIFRKKAQKSEPPSPTIISSKAIKRAKSDSSESENDDRPSFKGSKDGEEKYEQMIYSISTSSATGSRLKEKKTRFSDVKDRSTAHMTHVAMIDTRTIDNSSSSFNKIPSPPKISLHDGVTKKEKVKKKKRSSSGSSSSSDSSHRKKHKKHKKRSKKSSKKRDKSRSRSRSRSRERDRDRDKRHKSDRQSIESKSSVRSSESRRRSRSKSRERHRP</sequence>
<dbReference type="AlphaFoldDB" id="A0A9J6CQZ4"/>
<feature type="region of interest" description="Disordered" evidence="1">
    <location>
        <begin position="378"/>
        <end position="425"/>
    </location>
</feature>
<dbReference type="EMBL" id="JADBJN010000001">
    <property type="protein sequence ID" value="KAG5684308.1"/>
    <property type="molecule type" value="Genomic_DNA"/>
</dbReference>
<evidence type="ECO:0000313" key="3">
    <source>
        <dbReference type="Proteomes" id="UP001107558"/>
    </source>
</evidence>
<keyword evidence="3" id="KW-1185">Reference proteome</keyword>
<feature type="region of interest" description="Disordered" evidence="1">
    <location>
        <begin position="222"/>
        <end position="260"/>
    </location>
</feature>
<protein>
    <submittedName>
        <fullName evidence="2">Uncharacterized protein</fullName>
    </submittedName>
</protein>
<feature type="compositionally biased region" description="Acidic residues" evidence="1">
    <location>
        <begin position="229"/>
        <end position="240"/>
    </location>
</feature>
<dbReference type="PANTHER" id="PTHR31518">
    <property type="entry name" value="ARGININE/SERINE-RICH PROTEIN PNISR"/>
    <property type="match status" value="1"/>
</dbReference>
<accession>A0A9J6CQZ4</accession>
<feature type="region of interest" description="Disordered" evidence="1">
    <location>
        <begin position="437"/>
        <end position="591"/>
    </location>
</feature>
<feature type="region of interest" description="Disordered" evidence="1">
    <location>
        <begin position="318"/>
        <end position="345"/>
    </location>
</feature>
<feature type="compositionally biased region" description="Basic and acidic residues" evidence="1">
    <location>
        <begin position="402"/>
        <end position="425"/>
    </location>
</feature>
<evidence type="ECO:0000313" key="2">
    <source>
        <dbReference type="EMBL" id="KAG5684308.1"/>
    </source>
</evidence>
<organism evidence="2 3">
    <name type="scientific">Polypedilum vanderplanki</name>
    <name type="common">Sleeping chironomid midge</name>
    <dbReference type="NCBI Taxonomy" id="319348"/>
    <lineage>
        <taxon>Eukaryota</taxon>
        <taxon>Metazoa</taxon>
        <taxon>Ecdysozoa</taxon>
        <taxon>Arthropoda</taxon>
        <taxon>Hexapoda</taxon>
        <taxon>Insecta</taxon>
        <taxon>Pterygota</taxon>
        <taxon>Neoptera</taxon>
        <taxon>Endopterygota</taxon>
        <taxon>Diptera</taxon>
        <taxon>Nematocera</taxon>
        <taxon>Chironomoidea</taxon>
        <taxon>Chironomidae</taxon>
        <taxon>Chironominae</taxon>
        <taxon>Polypedilum</taxon>
        <taxon>Polypedilum</taxon>
    </lineage>
</organism>
<feature type="compositionally biased region" description="Basic residues" evidence="1">
    <location>
        <begin position="579"/>
        <end position="591"/>
    </location>
</feature>
<feature type="compositionally biased region" description="Basic and acidic residues" evidence="1">
    <location>
        <begin position="449"/>
        <end position="459"/>
    </location>
</feature>
<dbReference type="Pfam" id="PF15996">
    <property type="entry name" value="PNISR"/>
    <property type="match status" value="1"/>
</dbReference>
<dbReference type="InterPro" id="IPR031937">
    <property type="entry name" value="PNISR"/>
</dbReference>
<dbReference type="OrthoDB" id="10065820at2759"/>
<proteinExistence type="predicted"/>
<evidence type="ECO:0000256" key="1">
    <source>
        <dbReference type="SAM" id="MobiDB-lite"/>
    </source>
</evidence>
<gene>
    <name evidence="2" type="ORF">PVAND_013543</name>
</gene>
<feature type="compositionally biased region" description="Polar residues" evidence="1">
    <location>
        <begin position="473"/>
        <end position="482"/>
    </location>
</feature>
<feature type="compositionally biased region" description="Low complexity" evidence="1">
    <location>
        <begin position="32"/>
        <end position="45"/>
    </location>
</feature>
<dbReference type="Proteomes" id="UP001107558">
    <property type="component" value="Chromosome 1"/>
</dbReference>
<name>A0A9J6CQZ4_POLVA</name>
<feature type="region of interest" description="Disordered" evidence="1">
    <location>
        <begin position="23"/>
        <end position="53"/>
    </location>
</feature>
<comment type="caution">
    <text evidence="2">The sequence shown here is derived from an EMBL/GenBank/DDBJ whole genome shotgun (WGS) entry which is preliminary data.</text>
</comment>